<dbReference type="InterPro" id="IPR006680">
    <property type="entry name" value="Amidohydro-rel"/>
</dbReference>
<evidence type="ECO:0000259" key="1">
    <source>
        <dbReference type="Pfam" id="PF04909"/>
    </source>
</evidence>
<dbReference type="Proteomes" id="UP000542125">
    <property type="component" value="Unassembled WGS sequence"/>
</dbReference>
<dbReference type="GO" id="GO:0016787">
    <property type="term" value="F:hydrolase activity"/>
    <property type="evidence" value="ECO:0007669"/>
    <property type="project" value="UniProtKB-KW"/>
</dbReference>
<dbReference type="RefSeq" id="WP_179588959.1">
    <property type="nucleotide sequence ID" value="NZ_JACBYR010000002.1"/>
</dbReference>
<evidence type="ECO:0000313" key="3">
    <source>
        <dbReference type="Proteomes" id="UP000542125"/>
    </source>
</evidence>
<reference evidence="2 3" key="1">
    <citation type="submission" date="2020-07" db="EMBL/GenBank/DDBJ databases">
        <title>Genomic Encyclopedia of Type Strains, Phase IV (KMG-V): Genome sequencing to study the core and pangenomes of soil and plant-associated prokaryotes.</title>
        <authorList>
            <person name="Whitman W."/>
        </authorList>
    </citation>
    <scope>NUCLEOTIDE SEQUENCE [LARGE SCALE GENOMIC DNA]</scope>
    <source>
        <strain evidence="2 3">SAS40</strain>
    </source>
</reference>
<dbReference type="InterPro" id="IPR032466">
    <property type="entry name" value="Metal_Hydrolase"/>
</dbReference>
<dbReference type="PANTHER" id="PTHR35563">
    <property type="entry name" value="BARREL METAL-DEPENDENT HYDROLASE, PUTATIVE (AFU_ORTHOLOGUE AFUA_1G16240)-RELATED"/>
    <property type="match status" value="1"/>
</dbReference>
<evidence type="ECO:0000313" key="2">
    <source>
        <dbReference type="EMBL" id="NYE84929.1"/>
    </source>
</evidence>
<name>A0A7Y9LMF7_9BURK</name>
<gene>
    <name evidence="2" type="ORF">FHW18_004236</name>
</gene>
<sequence>MPDCAPPLSHPSAPRHALPPLACDSHCHVFGPGDRFPYAEGRSYTPPDAPYEKLAALHAHVGASRAVIVQANCHGTDHSALLDTLARSEGRYRGVCLLGAGATDAQVRALHDGGMRGVRFNFVPHLGGAPSPEVFDRIVDLVAPYGWHIALHIDGKDLTQHLDRFVRLPMPFVIDHMARIRADRGLDDPAFVNLLRLKDVPTGWVKVSGIDRISSGKRPFDDGLPYIRALIDAMPDRLVWGTDWPHPNVAGDMPDDGELVNSFFEACPDAATRQKILVDNPARLFGF</sequence>
<dbReference type="PANTHER" id="PTHR35563:SF2">
    <property type="entry name" value="BARREL METAL-DEPENDENT HYDROLASE, PUTATIVE (AFU_ORTHOLOGUE AFUA_1G16240)-RELATED"/>
    <property type="match status" value="1"/>
</dbReference>
<dbReference type="InterPro" id="IPR052358">
    <property type="entry name" value="Aro_Compnd_Degr_Hydrolases"/>
</dbReference>
<comment type="caution">
    <text evidence="2">The sequence shown here is derived from an EMBL/GenBank/DDBJ whole genome shotgun (WGS) entry which is preliminary data.</text>
</comment>
<dbReference type="Gene3D" id="3.20.20.140">
    <property type="entry name" value="Metal-dependent hydrolases"/>
    <property type="match status" value="1"/>
</dbReference>
<protein>
    <submittedName>
        <fullName evidence="2">Putative TIM-barrel fold metal-dependent hydrolase</fullName>
    </submittedName>
</protein>
<feature type="domain" description="Amidohydrolase-related" evidence="1">
    <location>
        <begin position="23"/>
        <end position="287"/>
    </location>
</feature>
<keyword evidence="2" id="KW-0378">Hydrolase</keyword>
<dbReference type="Pfam" id="PF04909">
    <property type="entry name" value="Amidohydro_2"/>
    <property type="match status" value="1"/>
</dbReference>
<dbReference type="SUPFAM" id="SSF51556">
    <property type="entry name" value="Metallo-dependent hydrolases"/>
    <property type="match status" value="1"/>
</dbReference>
<proteinExistence type="predicted"/>
<dbReference type="EMBL" id="JACBYR010000002">
    <property type="protein sequence ID" value="NYE84929.1"/>
    <property type="molecule type" value="Genomic_DNA"/>
</dbReference>
<accession>A0A7Y9LMF7</accession>
<keyword evidence="3" id="KW-1185">Reference proteome</keyword>
<organism evidence="2 3">
    <name type="scientific">Pigmentiphaga litoralis</name>
    <dbReference type="NCBI Taxonomy" id="516702"/>
    <lineage>
        <taxon>Bacteria</taxon>
        <taxon>Pseudomonadati</taxon>
        <taxon>Pseudomonadota</taxon>
        <taxon>Betaproteobacteria</taxon>
        <taxon>Burkholderiales</taxon>
        <taxon>Alcaligenaceae</taxon>
        <taxon>Pigmentiphaga</taxon>
    </lineage>
</organism>
<dbReference type="AlphaFoldDB" id="A0A7Y9LMF7"/>